<evidence type="ECO:0000256" key="1">
    <source>
        <dbReference type="ARBA" id="ARBA00023125"/>
    </source>
</evidence>
<accession>A0A4R3VAR2</accession>
<evidence type="ECO:0000259" key="2">
    <source>
        <dbReference type="PROSITE" id="PS50943"/>
    </source>
</evidence>
<comment type="caution">
    <text evidence="3">The sequence shown here is derived from an EMBL/GenBank/DDBJ whole genome shotgun (WGS) entry which is preliminary data.</text>
</comment>
<dbReference type="Gene3D" id="1.10.260.40">
    <property type="entry name" value="lambda repressor-like DNA-binding domains"/>
    <property type="match status" value="1"/>
</dbReference>
<keyword evidence="4" id="KW-1185">Reference proteome</keyword>
<dbReference type="PANTHER" id="PTHR36924:SF1">
    <property type="entry name" value="ANTITOXIN HIGA-1"/>
    <property type="match status" value="1"/>
</dbReference>
<proteinExistence type="predicted"/>
<dbReference type="Proteomes" id="UP000294692">
    <property type="component" value="Unassembled WGS sequence"/>
</dbReference>
<dbReference type="SUPFAM" id="SSF47413">
    <property type="entry name" value="lambda repressor-like DNA-binding domains"/>
    <property type="match status" value="1"/>
</dbReference>
<feature type="domain" description="HTH cro/C1-type" evidence="2">
    <location>
        <begin position="22"/>
        <end position="69"/>
    </location>
</feature>
<evidence type="ECO:0000313" key="3">
    <source>
        <dbReference type="EMBL" id="TCV00589.1"/>
    </source>
</evidence>
<keyword evidence="1" id="KW-0238">DNA-binding</keyword>
<dbReference type="SMART" id="SM00530">
    <property type="entry name" value="HTH_XRE"/>
    <property type="match status" value="1"/>
</dbReference>
<dbReference type="EMBL" id="SMBX01000003">
    <property type="protein sequence ID" value="TCV00589.1"/>
    <property type="molecule type" value="Genomic_DNA"/>
</dbReference>
<gene>
    <name evidence="3" type="ORF">EV686_103170</name>
</gene>
<dbReference type="NCBIfam" id="TIGR02607">
    <property type="entry name" value="antidote_HigA"/>
    <property type="match status" value="1"/>
</dbReference>
<name>A0A4R3VAR2_9BURK</name>
<dbReference type="InterPro" id="IPR013430">
    <property type="entry name" value="Toxin_antidote_HigA"/>
</dbReference>
<sequence length="95" mass="10569">MTTMFNPPHPGEILRELWLGPLKLSITDTAKHLNVSRKTVSEIVNGKAAISPEMAVRLELAFGKSAKSWLGHQSAYDLWQLQSKRRSLGVEKIAS</sequence>
<evidence type="ECO:0000313" key="4">
    <source>
        <dbReference type="Proteomes" id="UP000294692"/>
    </source>
</evidence>
<dbReference type="PANTHER" id="PTHR36924">
    <property type="entry name" value="ANTITOXIN HIGA-1"/>
    <property type="match status" value="1"/>
</dbReference>
<dbReference type="OrthoDB" id="5297543at2"/>
<dbReference type="InterPro" id="IPR010982">
    <property type="entry name" value="Lambda_DNA-bd_dom_sf"/>
</dbReference>
<reference evidence="3 4" key="1">
    <citation type="submission" date="2019-03" db="EMBL/GenBank/DDBJ databases">
        <title>Genomic Encyclopedia of Type Strains, Phase IV (KMG-IV): sequencing the most valuable type-strain genomes for metagenomic binning, comparative biology and taxonomic classification.</title>
        <authorList>
            <person name="Goeker M."/>
        </authorList>
    </citation>
    <scope>NUCLEOTIDE SEQUENCE [LARGE SCALE GENOMIC DNA]</scope>
    <source>
        <strain evidence="3 4">DSM 100048</strain>
    </source>
</reference>
<dbReference type="RefSeq" id="WP_132475224.1">
    <property type="nucleotide sequence ID" value="NZ_JBHRVM010000001.1"/>
</dbReference>
<dbReference type="PROSITE" id="PS50943">
    <property type="entry name" value="HTH_CROC1"/>
    <property type="match status" value="1"/>
</dbReference>
<dbReference type="InterPro" id="IPR001387">
    <property type="entry name" value="Cro/C1-type_HTH"/>
</dbReference>
<dbReference type="AlphaFoldDB" id="A0A4R3VAR2"/>
<protein>
    <submittedName>
        <fullName evidence="3">Addiction module HigA family antidote</fullName>
    </submittedName>
</protein>
<dbReference type="CDD" id="cd00093">
    <property type="entry name" value="HTH_XRE"/>
    <property type="match status" value="1"/>
</dbReference>
<dbReference type="GO" id="GO:0003677">
    <property type="term" value="F:DNA binding"/>
    <property type="evidence" value="ECO:0007669"/>
    <property type="project" value="UniProtKB-KW"/>
</dbReference>
<dbReference type="Pfam" id="PF01381">
    <property type="entry name" value="HTH_3"/>
    <property type="match status" value="1"/>
</dbReference>
<organism evidence="3 4">
    <name type="scientific">Paracandidimonas soli</name>
    <dbReference type="NCBI Taxonomy" id="1917182"/>
    <lineage>
        <taxon>Bacteria</taxon>
        <taxon>Pseudomonadati</taxon>
        <taxon>Pseudomonadota</taxon>
        <taxon>Betaproteobacteria</taxon>
        <taxon>Burkholderiales</taxon>
        <taxon>Alcaligenaceae</taxon>
        <taxon>Paracandidimonas</taxon>
    </lineage>
</organism>